<sequence length="177" mass="18986">MTSYTTARCRGGVALASSVRLSCRHCARANMCRIDHQGTLYLIHARSICDWRVNTAVVARTVAKCHPRTRDSTRSACPHSVGSPRSTWSPAANKAAIATNTLAAVRIESCSVVAAAQPSGPHTTPHTGARCALLRSGDQTYSRAHPRAPLLTANTLVSVLYCQTFSPRPRPHCVGIL</sequence>
<evidence type="ECO:0000313" key="1">
    <source>
        <dbReference type="EMBL" id="KZV82656.1"/>
    </source>
</evidence>
<organism evidence="1 2">
    <name type="scientific">Exidia glandulosa HHB12029</name>
    <dbReference type="NCBI Taxonomy" id="1314781"/>
    <lineage>
        <taxon>Eukaryota</taxon>
        <taxon>Fungi</taxon>
        <taxon>Dikarya</taxon>
        <taxon>Basidiomycota</taxon>
        <taxon>Agaricomycotina</taxon>
        <taxon>Agaricomycetes</taxon>
        <taxon>Auriculariales</taxon>
        <taxon>Exidiaceae</taxon>
        <taxon>Exidia</taxon>
    </lineage>
</organism>
<protein>
    <submittedName>
        <fullName evidence="1">Uncharacterized protein</fullName>
    </submittedName>
</protein>
<reference evidence="1 2" key="1">
    <citation type="journal article" date="2016" name="Mol. Biol. Evol.">
        <title>Comparative Genomics of Early-Diverging Mushroom-Forming Fungi Provides Insights into the Origins of Lignocellulose Decay Capabilities.</title>
        <authorList>
            <person name="Nagy L.G."/>
            <person name="Riley R."/>
            <person name="Tritt A."/>
            <person name="Adam C."/>
            <person name="Daum C."/>
            <person name="Floudas D."/>
            <person name="Sun H."/>
            <person name="Yadav J.S."/>
            <person name="Pangilinan J."/>
            <person name="Larsson K.H."/>
            <person name="Matsuura K."/>
            <person name="Barry K."/>
            <person name="Labutti K."/>
            <person name="Kuo R."/>
            <person name="Ohm R.A."/>
            <person name="Bhattacharya S.S."/>
            <person name="Shirouzu T."/>
            <person name="Yoshinaga Y."/>
            <person name="Martin F.M."/>
            <person name="Grigoriev I.V."/>
            <person name="Hibbett D.S."/>
        </authorList>
    </citation>
    <scope>NUCLEOTIDE SEQUENCE [LARGE SCALE GENOMIC DNA]</scope>
    <source>
        <strain evidence="1 2">HHB12029</strain>
    </source>
</reference>
<dbReference type="EMBL" id="KV426310">
    <property type="protein sequence ID" value="KZV82656.1"/>
    <property type="molecule type" value="Genomic_DNA"/>
</dbReference>
<name>A0A165CKW6_EXIGL</name>
<dbReference type="AlphaFoldDB" id="A0A165CKW6"/>
<gene>
    <name evidence="1" type="ORF">EXIGLDRAFT_337149</name>
</gene>
<accession>A0A165CKW6</accession>
<keyword evidence="2" id="KW-1185">Reference proteome</keyword>
<evidence type="ECO:0000313" key="2">
    <source>
        <dbReference type="Proteomes" id="UP000077266"/>
    </source>
</evidence>
<dbReference type="Proteomes" id="UP000077266">
    <property type="component" value="Unassembled WGS sequence"/>
</dbReference>
<dbReference type="InParanoid" id="A0A165CKW6"/>
<proteinExistence type="predicted"/>